<dbReference type="Proteomes" id="UP000021315">
    <property type="component" value="Unassembled WGS sequence"/>
</dbReference>
<reference evidence="1" key="1">
    <citation type="submission" date="2014-02" db="EMBL/GenBank/DDBJ databases">
        <title>Expanding our view of genomic diversity in Candidatus Accumulibacter clades.</title>
        <authorList>
            <person name="Skennerton C.T."/>
            <person name="Barr J.J."/>
            <person name="Slater F.R."/>
            <person name="Bond P.L."/>
            <person name="Tyson G.W."/>
        </authorList>
    </citation>
    <scope>NUCLEOTIDE SEQUENCE [LARGE SCALE GENOMIC DNA]</scope>
</reference>
<dbReference type="AlphaFoldDB" id="A0A080MAY5"/>
<name>A0A080MAY5_9PROT</name>
<gene>
    <name evidence="1" type="ORF">AW06_000512</name>
</gene>
<evidence type="ECO:0000313" key="1">
    <source>
        <dbReference type="EMBL" id="KFB78121.1"/>
    </source>
</evidence>
<sequence>MRTSGSDASLEGALELRAAIAVRHAGMKGVGSQSISRVLSWAAIPLGVLLPARSSSLPGSSASHAHASLFGLAPDGVCRAVRVTTAAVSSYLAVSPLPAPILGNIGGLISVALSVTSRCPVVNRHPALRSPDFPLGARFAPLAQRLPDQLPDLIIRLSNHGPSEIAGAQAREYSRLSAARLTTGEANMRAIS</sequence>
<accession>A0A080MAY5</accession>
<dbReference type="EMBL" id="JDST02000009">
    <property type="protein sequence ID" value="KFB78121.1"/>
    <property type="molecule type" value="Genomic_DNA"/>
</dbReference>
<organism evidence="1 2">
    <name type="scientific">Candidatus Accumulibacter cognatus</name>
    <dbReference type="NCBI Taxonomy" id="2954383"/>
    <lineage>
        <taxon>Bacteria</taxon>
        <taxon>Pseudomonadati</taxon>
        <taxon>Pseudomonadota</taxon>
        <taxon>Betaproteobacteria</taxon>
        <taxon>Candidatus Accumulibacter</taxon>
    </lineage>
</organism>
<dbReference type="AntiFam" id="ANF00041">
    <property type="entry name" value="Antisense to RNaseP"/>
</dbReference>
<proteinExistence type="predicted"/>
<comment type="caution">
    <text evidence="1">The sequence shown here is derived from an EMBL/GenBank/DDBJ whole genome shotgun (WGS) entry which is preliminary data.</text>
</comment>
<protein>
    <submittedName>
        <fullName evidence="1">Uncharacterized protein</fullName>
    </submittedName>
</protein>
<keyword evidence="2" id="KW-1185">Reference proteome</keyword>
<evidence type="ECO:0000313" key="2">
    <source>
        <dbReference type="Proteomes" id="UP000021315"/>
    </source>
</evidence>
<dbReference type="STRING" id="1453999.AW06_000512"/>